<dbReference type="PANTHER" id="PTHR48009">
    <property type="entry name" value="LEUCINE-RICH REPEAT (LRR) FAMILY PROTEIN"/>
    <property type="match status" value="1"/>
</dbReference>
<dbReference type="InterPro" id="IPR032675">
    <property type="entry name" value="LRR_dom_sf"/>
</dbReference>
<keyword evidence="2" id="KW-0732">Signal</keyword>
<keyword evidence="4" id="KW-0325">Glycoprotein</keyword>
<dbReference type="SUPFAM" id="SSF52058">
    <property type="entry name" value="L domain-like"/>
    <property type="match status" value="1"/>
</dbReference>
<dbReference type="InterPro" id="IPR001611">
    <property type="entry name" value="Leu-rich_rpt"/>
</dbReference>
<reference evidence="5 6" key="1">
    <citation type="submission" date="2020-08" db="EMBL/GenBank/DDBJ databases">
        <title>Plant Genome Project.</title>
        <authorList>
            <person name="Zhang R.-G."/>
        </authorList>
    </citation>
    <scope>NUCLEOTIDE SEQUENCE [LARGE SCALE GENOMIC DNA]</scope>
    <source>
        <tissue evidence="5">Rhizome</tissue>
    </source>
</reference>
<organism evidence="5 6">
    <name type="scientific">Zingiber officinale</name>
    <name type="common">Ginger</name>
    <name type="synonym">Amomum zingiber</name>
    <dbReference type="NCBI Taxonomy" id="94328"/>
    <lineage>
        <taxon>Eukaryota</taxon>
        <taxon>Viridiplantae</taxon>
        <taxon>Streptophyta</taxon>
        <taxon>Embryophyta</taxon>
        <taxon>Tracheophyta</taxon>
        <taxon>Spermatophyta</taxon>
        <taxon>Magnoliopsida</taxon>
        <taxon>Liliopsida</taxon>
        <taxon>Zingiberales</taxon>
        <taxon>Zingiberaceae</taxon>
        <taxon>Zingiber</taxon>
    </lineage>
</organism>
<keyword evidence="3" id="KW-0677">Repeat</keyword>
<evidence type="ECO:0000256" key="1">
    <source>
        <dbReference type="ARBA" id="ARBA00022614"/>
    </source>
</evidence>
<dbReference type="Proteomes" id="UP000734854">
    <property type="component" value="Unassembled WGS sequence"/>
</dbReference>
<name>A0A8J5EDS1_ZINOF</name>
<keyword evidence="1" id="KW-0433">Leucine-rich repeat</keyword>
<dbReference type="AlphaFoldDB" id="A0A8J5EDS1"/>
<comment type="caution">
    <text evidence="5">The sequence shown here is derived from an EMBL/GenBank/DDBJ whole genome shotgun (WGS) entry which is preliminary data.</text>
</comment>
<accession>A0A8J5EDS1</accession>
<dbReference type="Pfam" id="PF00560">
    <property type="entry name" value="LRR_1"/>
    <property type="match status" value="4"/>
</dbReference>
<evidence type="ECO:0000256" key="3">
    <source>
        <dbReference type="ARBA" id="ARBA00022737"/>
    </source>
</evidence>
<keyword evidence="6" id="KW-1185">Reference proteome</keyword>
<evidence type="ECO:0000313" key="5">
    <source>
        <dbReference type="EMBL" id="KAG6473209.1"/>
    </source>
</evidence>
<proteinExistence type="predicted"/>
<protein>
    <submittedName>
        <fullName evidence="5">Uncharacterized protein</fullName>
    </submittedName>
</protein>
<dbReference type="InterPro" id="IPR053213">
    <property type="entry name" value="RLP29"/>
</dbReference>
<sequence length="184" mass="20139">MGGQPKATTQQQTTPEVPNHMEENFALTEHFLEFSVQMAQLRMRALFFWLLGGPIRLPTGRRSDDPIQDLSNNNIGGGIPENLPLTLHTFFLSANQFTGSIPSSLSQLTLLTDMSINNNQLSGDLPDVFSSQTGLINLDLSFNNFSGPLPASMGNLSSLTTFHVQNNQLSGLLNVLEDLPLINL</sequence>
<dbReference type="FunFam" id="3.80.10.10:FF:000041">
    <property type="entry name" value="LRR receptor-like serine/threonine-protein kinase ERECTA"/>
    <property type="match status" value="1"/>
</dbReference>
<evidence type="ECO:0000313" key="6">
    <source>
        <dbReference type="Proteomes" id="UP000734854"/>
    </source>
</evidence>
<dbReference type="PANTHER" id="PTHR48009:SF7">
    <property type="entry name" value="LEUCINE-RICH REPEAT (LRR) FAMILY PROTEIN"/>
    <property type="match status" value="1"/>
</dbReference>
<gene>
    <name evidence="5" type="ORF">ZIOFF_067122</name>
</gene>
<evidence type="ECO:0000256" key="4">
    <source>
        <dbReference type="ARBA" id="ARBA00023180"/>
    </source>
</evidence>
<dbReference type="EMBL" id="JACMSC010000019">
    <property type="protein sequence ID" value="KAG6473209.1"/>
    <property type="molecule type" value="Genomic_DNA"/>
</dbReference>
<dbReference type="Gene3D" id="3.80.10.10">
    <property type="entry name" value="Ribonuclease Inhibitor"/>
    <property type="match status" value="1"/>
</dbReference>
<evidence type="ECO:0000256" key="2">
    <source>
        <dbReference type="ARBA" id="ARBA00022729"/>
    </source>
</evidence>